<dbReference type="EMBL" id="NAJL01000032">
    <property type="protein sequence ID" value="TKA25852.1"/>
    <property type="molecule type" value="Genomic_DNA"/>
</dbReference>
<dbReference type="Proteomes" id="UP000308549">
    <property type="component" value="Unassembled WGS sequence"/>
</dbReference>
<evidence type="ECO:0000313" key="3">
    <source>
        <dbReference type="Proteomes" id="UP000308549"/>
    </source>
</evidence>
<organism evidence="2 3">
    <name type="scientific">Salinomyces thailandicus</name>
    <dbReference type="NCBI Taxonomy" id="706561"/>
    <lineage>
        <taxon>Eukaryota</taxon>
        <taxon>Fungi</taxon>
        <taxon>Dikarya</taxon>
        <taxon>Ascomycota</taxon>
        <taxon>Pezizomycotina</taxon>
        <taxon>Dothideomycetes</taxon>
        <taxon>Dothideomycetidae</taxon>
        <taxon>Mycosphaerellales</taxon>
        <taxon>Teratosphaeriaceae</taxon>
        <taxon>Salinomyces</taxon>
    </lineage>
</organism>
<keyword evidence="3" id="KW-1185">Reference proteome</keyword>
<feature type="region of interest" description="Disordered" evidence="1">
    <location>
        <begin position="48"/>
        <end position="119"/>
    </location>
</feature>
<reference evidence="2 3" key="1">
    <citation type="submission" date="2017-03" db="EMBL/GenBank/DDBJ databases">
        <title>Genomes of endolithic fungi from Antarctica.</title>
        <authorList>
            <person name="Coleine C."/>
            <person name="Masonjones S."/>
            <person name="Stajich J.E."/>
        </authorList>
    </citation>
    <scope>NUCLEOTIDE SEQUENCE [LARGE SCALE GENOMIC DNA]</scope>
    <source>
        <strain evidence="2 3">CCFEE 6315</strain>
    </source>
</reference>
<sequence length="119" mass="12345">MSGFLRPRNIAIAGGVGAAVFLFPRTAKQASPVGNVFETPGVKNVGNRYSAGGATDTHAPGVATRRGDENHSVTSQIHPNGVDTPHFQDTQAEQKVGTPGKVDAAFRSASYGPNNTKGK</sequence>
<evidence type="ECO:0000313" key="2">
    <source>
        <dbReference type="EMBL" id="TKA25852.1"/>
    </source>
</evidence>
<gene>
    <name evidence="2" type="ORF">B0A50_05607</name>
</gene>
<protein>
    <submittedName>
        <fullName evidence="2">Uncharacterized protein</fullName>
    </submittedName>
</protein>
<accession>A0A4U0TV42</accession>
<dbReference type="AlphaFoldDB" id="A0A4U0TV42"/>
<name>A0A4U0TV42_9PEZI</name>
<comment type="caution">
    <text evidence="2">The sequence shown here is derived from an EMBL/GenBank/DDBJ whole genome shotgun (WGS) entry which is preliminary data.</text>
</comment>
<dbReference type="OrthoDB" id="5373857at2759"/>
<proteinExistence type="predicted"/>
<evidence type="ECO:0000256" key="1">
    <source>
        <dbReference type="SAM" id="MobiDB-lite"/>
    </source>
</evidence>